<dbReference type="Proteomes" id="UP000823631">
    <property type="component" value="Unassembled WGS sequence"/>
</dbReference>
<feature type="compositionally biased region" description="Basic and acidic residues" evidence="1">
    <location>
        <begin position="42"/>
        <end position="53"/>
    </location>
</feature>
<organism evidence="3 4">
    <name type="scientific">Candidatus Avisuccinivibrio stercorigallinarum</name>
    <dbReference type="NCBI Taxonomy" id="2840704"/>
    <lineage>
        <taxon>Bacteria</taxon>
        <taxon>Pseudomonadati</taxon>
        <taxon>Pseudomonadota</taxon>
        <taxon>Gammaproteobacteria</taxon>
        <taxon>Aeromonadales</taxon>
        <taxon>Succinivibrionaceae</taxon>
        <taxon>Succinivibrionaceae incertae sedis</taxon>
        <taxon>Candidatus Avisuccinivibrio</taxon>
    </lineage>
</organism>
<evidence type="ECO:0000313" key="4">
    <source>
        <dbReference type="Proteomes" id="UP000823631"/>
    </source>
</evidence>
<comment type="caution">
    <text evidence="3">The sequence shown here is derived from an EMBL/GenBank/DDBJ whole genome shotgun (WGS) entry which is preliminary data.</text>
</comment>
<dbReference type="AlphaFoldDB" id="A0A9D9GT75"/>
<gene>
    <name evidence="3" type="ORF">IAB19_00580</name>
</gene>
<evidence type="ECO:0000313" key="3">
    <source>
        <dbReference type="EMBL" id="MBO8414865.1"/>
    </source>
</evidence>
<sequence length="196" mass="20635">MAAWIFRRRIYALMMAGAALTAATAVPSALAAITPYTQQEQDAARAERLKQQRSEQQSAFSRIEPGSSSQQSAKHSGSAAALSPGAFFASAENLRKACVLYAGLQEGTGRLPVSMTILGQRRGIAAVQVLGAPKSLSAAVNGISLTPYFLGEQEIVCSGSRAGAIRFYDLKPLKLDAGVLQVRADGSSAQLSFTLQ</sequence>
<evidence type="ECO:0000256" key="1">
    <source>
        <dbReference type="SAM" id="MobiDB-lite"/>
    </source>
</evidence>
<reference evidence="3" key="1">
    <citation type="submission" date="2020-10" db="EMBL/GenBank/DDBJ databases">
        <authorList>
            <person name="Gilroy R."/>
        </authorList>
    </citation>
    <scope>NUCLEOTIDE SEQUENCE</scope>
    <source>
        <strain evidence="3">17213</strain>
    </source>
</reference>
<feature type="chain" id="PRO_5039228276" evidence="2">
    <location>
        <begin position="32"/>
        <end position="196"/>
    </location>
</feature>
<protein>
    <submittedName>
        <fullName evidence="3">Uncharacterized protein</fullName>
    </submittedName>
</protein>
<feature type="region of interest" description="Disordered" evidence="1">
    <location>
        <begin position="42"/>
        <end position="75"/>
    </location>
</feature>
<name>A0A9D9GT75_9GAMM</name>
<keyword evidence="2" id="KW-0732">Signal</keyword>
<evidence type="ECO:0000256" key="2">
    <source>
        <dbReference type="SAM" id="SignalP"/>
    </source>
</evidence>
<dbReference type="EMBL" id="JADINH010000007">
    <property type="protein sequence ID" value="MBO8414865.1"/>
    <property type="molecule type" value="Genomic_DNA"/>
</dbReference>
<accession>A0A9D9GT75</accession>
<feature type="compositionally biased region" description="Low complexity" evidence="1">
    <location>
        <begin position="66"/>
        <end position="75"/>
    </location>
</feature>
<feature type="signal peptide" evidence="2">
    <location>
        <begin position="1"/>
        <end position="31"/>
    </location>
</feature>
<reference evidence="3" key="2">
    <citation type="journal article" date="2021" name="PeerJ">
        <title>Extensive microbial diversity within the chicken gut microbiome revealed by metagenomics and culture.</title>
        <authorList>
            <person name="Gilroy R."/>
            <person name="Ravi A."/>
            <person name="Getino M."/>
            <person name="Pursley I."/>
            <person name="Horton D.L."/>
            <person name="Alikhan N.F."/>
            <person name="Baker D."/>
            <person name="Gharbi K."/>
            <person name="Hall N."/>
            <person name="Watson M."/>
            <person name="Adriaenssens E.M."/>
            <person name="Foster-Nyarko E."/>
            <person name="Jarju S."/>
            <person name="Secka A."/>
            <person name="Antonio M."/>
            <person name="Oren A."/>
            <person name="Chaudhuri R.R."/>
            <person name="La Ragione R."/>
            <person name="Hildebrand F."/>
            <person name="Pallen M.J."/>
        </authorList>
    </citation>
    <scope>NUCLEOTIDE SEQUENCE</scope>
    <source>
        <strain evidence="3">17213</strain>
    </source>
</reference>
<proteinExistence type="predicted"/>